<evidence type="ECO:0000256" key="2">
    <source>
        <dbReference type="ARBA" id="ARBA00022679"/>
    </source>
</evidence>
<dbReference type="SUPFAM" id="SSF50249">
    <property type="entry name" value="Nucleic acid-binding proteins"/>
    <property type="match status" value="1"/>
</dbReference>
<keyword evidence="2 4" id="KW-0808">Transferase</keyword>
<dbReference type="Gene3D" id="2.40.50.140">
    <property type="entry name" value="Nucleic acid-binding proteins"/>
    <property type="match status" value="1"/>
</dbReference>
<comment type="similarity">
    <text evidence="4">Belongs to the class I-like SAM-binding methyltransferase superfamily. RNA M5U methyltransferase family.</text>
</comment>
<dbReference type="GO" id="GO:0070475">
    <property type="term" value="P:rRNA base methylation"/>
    <property type="evidence" value="ECO:0007669"/>
    <property type="project" value="TreeGrafter"/>
</dbReference>
<sequence length="448" mass="48420">MTENTENTEKTKLDWTGRRLEVEVGSVAHGGHCVARHEGRVVFVRHALPGELVLVEVTEDRGGSFCRADAVEVRAAAPGRVTPPCPLADMARGTDRCGGCDWQHADGPTQRELKSTVVTEQLRRIAGIEHPVEVRELPGGLLRWRSRVRLAVNHSGHPGLRVHRSHRIIPLADCPITMTGALDDVVAHRWPQQSELEVTKDAADEVHVTAHGRESGRHKRGRGKPVSRRVRGGEVAREEAVDRSWDLAAHGFWQVHPAAADAFATTVARMAEVPIGGHAWDLYGGVGLFAAVLAEQVGPEGSVLMIESSRRAVEDASANLSDLPQVGFRAGRVEKLITASDLARPDVVVLDPPRKGAGRAVVEAISAHRPRRIVHVACDPAALARDLGLFAERGYRLADIEGFDAFPMTHHVECIAALERIDEDRFSCHGVEAAEHGGSSSGTCGTAP</sequence>
<keyword evidence="1 4" id="KW-0489">Methyltransferase</keyword>
<dbReference type="PROSITE" id="PS01231">
    <property type="entry name" value="TRMA_2"/>
    <property type="match status" value="1"/>
</dbReference>
<evidence type="ECO:0000256" key="5">
    <source>
        <dbReference type="SAM" id="MobiDB-lite"/>
    </source>
</evidence>
<organism evidence="7 8">
    <name type="scientific">Haloactinomyces albus</name>
    <dbReference type="NCBI Taxonomy" id="1352928"/>
    <lineage>
        <taxon>Bacteria</taxon>
        <taxon>Bacillati</taxon>
        <taxon>Actinomycetota</taxon>
        <taxon>Actinomycetes</taxon>
        <taxon>Actinopolysporales</taxon>
        <taxon>Actinopolysporaceae</taxon>
        <taxon>Haloactinomyces</taxon>
    </lineage>
</organism>
<comment type="caution">
    <text evidence="7">The sequence shown here is derived from an EMBL/GenBank/DDBJ whole genome shotgun (WGS) entry which is preliminary data.</text>
</comment>
<accession>A0AAE3ZDZ9</accession>
<dbReference type="Gene3D" id="2.40.50.1070">
    <property type="match status" value="1"/>
</dbReference>
<feature type="binding site" evidence="4">
    <location>
        <position position="283"/>
    </location>
    <ligand>
        <name>S-adenosyl-L-methionine</name>
        <dbReference type="ChEBI" id="CHEBI:59789"/>
    </ligand>
</feature>
<evidence type="ECO:0000256" key="3">
    <source>
        <dbReference type="ARBA" id="ARBA00022691"/>
    </source>
</evidence>
<dbReference type="InterPro" id="IPR030391">
    <property type="entry name" value="MeTrfase_TrmA_CS"/>
</dbReference>
<feature type="compositionally biased region" description="Basic residues" evidence="5">
    <location>
        <begin position="216"/>
        <end position="230"/>
    </location>
</feature>
<feature type="binding site" evidence="4">
    <location>
        <position position="351"/>
    </location>
    <ligand>
        <name>S-adenosyl-L-methionine</name>
        <dbReference type="ChEBI" id="CHEBI:59789"/>
    </ligand>
</feature>
<feature type="binding site" evidence="4">
    <location>
        <position position="307"/>
    </location>
    <ligand>
        <name>S-adenosyl-L-methionine</name>
        <dbReference type="ChEBI" id="CHEBI:59789"/>
    </ligand>
</feature>
<evidence type="ECO:0000256" key="4">
    <source>
        <dbReference type="PROSITE-ProRule" id="PRU01024"/>
    </source>
</evidence>
<evidence type="ECO:0000256" key="1">
    <source>
        <dbReference type="ARBA" id="ARBA00022603"/>
    </source>
</evidence>
<feature type="region of interest" description="Disordered" evidence="5">
    <location>
        <begin position="210"/>
        <end position="231"/>
    </location>
</feature>
<keyword evidence="3 4" id="KW-0949">S-adenosyl-L-methionine</keyword>
<dbReference type="CDD" id="cd02440">
    <property type="entry name" value="AdoMet_MTases"/>
    <property type="match status" value="1"/>
</dbReference>
<dbReference type="Pfam" id="PF05958">
    <property type="entry name" value="tRNA_U5-meth_tr"/>
    <property type="match status" value="1"/>
</dbReference>
<feature type="binding site" evidence="4">
    <location>
        <position position="254"/>
    </location>
    <ligand>
        <name>S-adenosyl-L-methionine</name>
        <dbReference type="ChEBI" id="CHEBI:59789"/>
    </ligand>
</feature>
<name>A0AAE3ZDZ9_9ACTN</name>
<dbReference type="AlphaFoldDB" id="A0AAE3ZDZ9"/>
<dbReference type="SUPFAM" id="SSF53335">
    <property type="entry name" value="S-adenosyl-L-methionine-dependent methyltransferases"/>
    <property type="match status" value="1"/>
</dbReference>
<dbReference type="InterPro" id="IPR012340">
    <property type="entry name" value="NA-bd_OB-fold"/>
</dbReference>
<gene>
    <name evidence="7" type="ORF">JOF55_003352</name>
</gene>
<evidence type="ECO:0000313" key="8">
    <source>
        <dbReference type="Proteomes" id="UP001180845"/>
    </source>
</evidence>
<dbReference type="GO" id="GO:0070041">
    <property type="term" value="F:rRNA (uridine-C5-)-methyltransferase activity"/>
    <property type="evidence" value="ECO:0007669"/>
    <property type="project" value="TreeGrafter"/>
</dbReference>
<dbReference type="InterPro" id="IPR002792">
    <property type="entry name" value="TRAM_dom"/>
</dbReference>
<dbReference type="PROSITE" id="PS51687">
    <property type="entry name" value="SAM_MT_RNA_M5U"/>
    <property type="match status" value="1"/>
</dbReference>
<keyword evidence="8" id="KW-1185">Reference proteome</keyword>
<dbReference type="PANTHER" id="PTHR11061">
    <property type="entry name" value="RNA M5U METHYLTRANSFERASE"/>
    <property type="match status" value="1"/>
</dbReference>
<dbReference type="InterPro" id="IPR010280">
    <property type="entry name" value="U5_MeTrfase_fam"/>
</dbReference>
<reference evidence="7" key="1">
    <citation type="submission" date="2023-07" db="EMBL/GenBank/DDBJ databases">
        <title>Sequencing the genomes of 1000 actinobacteria strains.</title>
        <authorList>
            <person name="Klenk H.-P."/>
        </authorList>
    </citation>
    <scope>NUCLEOTIDE SEQUENCE</scope>
    <source>
        <strain evidence="7">DSM 45977</strain>
    </source>
</reference>
<dbReference type="Gene3D" id="3.40.50.150">
    <property type="entry name" value="Vaccinia Virus protein VP39"/>
    <property type="match status" value="2"/>
</dbReference>
<dbReference type="InterPro" id="IPR029063">
    <property type="entry name" value="SAM-dependent_MTases_sf"/>
</dbReference>
<dbReference type="PROSITE" id="PS50926">
    <property type="entry name" value="TRAM"/>
    <property type="match status" value="1"/>
</dbReference>
<proteinExistence type="inferred from homology"/>
<evidence type="ECO:0000259" key="6">
    <source>
        <dbReference type="PROSITE" id="PS50926"/>
    </source>
</evidence>
<protein>
    <submittedName>
        <fullName evidence="7">tRNA/tmRNA/rRNA uracil-C5-methylase (TrmA/RlmC/RlmD family)</fullName>
    </submittedName>
</protein>
<dbReference type="Proteomes" id="UP001180845">
    <property type="component" value="Unassembled WGS sequence"/>
</dbReference>
<dbReference type="RefSeq" id="WP_310275294.1">
    <property type="nucleotide sequence ID" value="NZ_JAVDXW010000001.1"/>
</dbReference>
<feature type="active site" description="Nucleophile" evidence="4">
    <location>
        <position position="378"/>
    </location>
</feature>
<dbReference type="EMBL" id="JAVDXW010000001">
    <property type="protein sequence ID" value="MDR7303171.1"/>
    <property type="molecule type" value="Genomic_DNA"/>
</dbReference>
<feature type="domain" description="TRAM" evidence="6">
    <location>
        <begin position="13"/>
        <end position="72"/>
    </location>
</feature>
<dbReference type="Pfam" id="PF01938">
    <property type="entry name" value="TRAM"/>
    <property type="match status" value="1"/>
</dbReference>
<evidence type="ECO:0000313" key="7">
    <source>
        <dbReference type="EMBL" id="MDR7303171.1"/>
    </source>
</evidence>
<dbReference type="PANTHER" id="PTHR11061:SF30">
    <property type="entry name" value="TRNA (URACIL(54)-C(5))-METHYLTRANSFERASE"/>
    <property type="match status" value="1"/>
</dbReference>